<dbReference type="AlphaFoldDB" id="A0A8J6XHB7"/>
<dbReference type="GO" id="GO:0003676">
    <property type="term" value="F:nucleic acid binding"/>
    <property type="evidence" value="ECO:0007669"/>
    <property type="project" value="InterPro"/>
</dbReference>
<accession>A0A8J6XHB7</accession>
<dbReference type="EMBL" id="JACXAE010000027">
    <property type="protein sequence ID" value="MBD2771754.1"/>
    <property type="molecule type" value="Genomic_DNA"/>
</dbReference>
<dbReference type="InterPro" id="IPR011335">
    <property type="entry name" value="Restrct_endonuc-II-like"/>
</dbReference>
<sequence length="149" mass="17079">MPPRDTIHEIVKQAVIKDGWIITEADDPFVISYGQRFLFVDLGASKFANNNIQGSLIGAKKNNSRIAVEIKDFRAKSLIKDLEQAIGQYVLYRLLLDKIDPGREVYLAITDTLYEDFFSEPIGELVINELPLKMIIVNLQRVEITKWIR</sequence>
<dbReference type="InterPro" id="IPR011856">
    <property type="entry name" value="tRNA_endonuc-like_dom_sf"/>
</dbReference>
<dbReference type="Pfam" id="PF08814">
    <property type="entry name" value="XisH"/>
    <property type="match status" value="1"/>
</dbReference>
<reference evidence="1" key="1">
    <citation type="submission" date="2020-09" db="EMBL/GenBank/DDBJ databases">
        <title>Iningainema tapete sp. nov. (Scytonemataceae, Cyanobacteria) from greenhouses in central Florida (USA) produces two types of nodularin with biosynthetic potential for microcystin-LR and anabaenopeptins.</title>
        <authorList>
            <person name="Berthold D.E."/>
            <person name="Lefler F.W."/>
            <person name="Huang I.-S."/>
            <person name="Abdulla H."/>
            <person name="Zimba P.V."/>
            <person name="Laughinghouse H.D. IV."/>
        </authorList>
    </citation>
    <scope>NUCLEOTIDE SEQUENCE</scope>
    <source>
        <strain evidence="1">BLCCT55</strain>
    </source>
</reference>
<gene>
    <name evidence="1" type="ORF">ICL16_06500</name>
</gene>
<proteinExistence type="predicted"/>
<organism evidence="1 2">
    <name type="scientific">Iningainema tapete BLCC-T55</name>
    <dbReference type="NCBI Taxonomy" id="2748662"/>
    <lineage>
        <taxon>Bacteria</taxon>
        <taxon>Bacillati</taxon>
        <taxon>Cyanobacteriota</taxon>
        <taxon>Cyanophyceae</taxon>
        <taxon>Nostocales</taxon>
        <taxon>Scytonemataceae</taxon>
        <taxon>Iningainema tapete</taxon>
    </lineage>
</organism>
<comment type="caution">
    <text evidence="1">The sequence shown here is derived from an EMBL/GenBank/DDBJ whole genome shotgun (WGS) entry which is preliminary data.</text>
</comment>
<dbReference type="InterPro" id="IPR014919">
    <property type="entry name" value="XisH"/>
</dbReference>
<dbReference type="SUPFAM" id="SSF52980">
    <property type="entry name" value="Restriction endonuclease-like"/>
    <property type="match status" value="1"/>
</dbReference>
<name>A0A8J6XHB7_9CYAN</name>
<dbReference type="Gene3D" id="3.40.1350.10">
    <property type="match status" value="1"/>
</dbReference>
<dbReference type="RefSeq" id="WP_190826041.1">
    <property type="nucleotide sequence ID" value="NZ_CAWPPI010000027.1"/>
</dbReference>
<evidence type="ECO:0000313" key="1">
    <source>
        <dbReference type="EMBL" id="MBD2771754.1"/>
    </source>
</evidence>
<keyword evidence="2" id="KW-1185">Reference proteome</keyword>
<evidence type="ECO:0000313" key="2">
    <source>
        <dbReference type="Proteomes" id="UP000629098"/>
    </source>
</evidence>
<dbReference type="Proteomes" id="UP000629098">
    <property type="component" value="Unassembled WGS sequence"/>
</dbReference>
<dbReference type="CDD" id="cd22366">
    <property type="entry name" value="XisH-like"/>
    <property type="match status" value="1"/>
</dbReference>
<protein>
    <submittedName>
        <fullName evidence="1">XisH family protein</fullName>
    </submittedName>
</protein>